<dbReference type="AlphaFoldDB" id="A0AAP8U596"/>
<accession>A0AAP8U596</accession>
<dbReference type="EMBL" id="PRKQ01000012">
    <property type="protein sequence ID" value="PPB02424.1"/>
    <property type="molecule type" value="Genomic_DNA"/>
</dbReference>
<proteinExistence type="predicted"/>
<keyword evidence="1" id="KW-0732">Signal</keyword>
<dbReference type="Proteomes" id="UP000239759">
    <property type="component" value="Unassembled WGS sequence"/>
</dbReference>
<protein>
    <submittedName>
        <fullName evidence="2">Uncharacterized protein</fullName>
    </submittedName>
</protein>
<gene>
    <name evidence="2" type="ORF">C4A77_11875</name>
</gene>
<evidence type="ECO:0000256" key="1">
    <source>
        <dbReference type="SAM" id="SignalP"/>
    </source>
</evidence>
<name>A0AAP8U596_BRELA</name>
<reference evidence="2 3" key="1">
    <citation type="submission" date="2018-02" db="EMBL/GenBank/DDBJ databases">
        <title>Comparative analysis of genomes of three Brevibacillus laterosporus strains producers of potent antimicrobials isolated from silage.</title>
        <authorList>
            <person name="Kojic M."/>
            <person name="Miljkovic M."/>
            <person name="Studholme D."/>
            <person name="Filipic B."/>
        </authorList>
    </citation>
    <scope>NUCLEOTIDE SEQUENCE [LARGE SCALE GENOMIC DNA]</scope>
    <source>
        <strain evidence="2 3">BGSP11</strain>
    </source>
</reference>
<organism evidence="2 3">
    <name type="scientific">Brevibacillus laterosporus</name>
    <name type="common">Bacillus laterosporus</name>
    <dbReference type="NCBI Taxonomy" id="1465"/>
    <lineage>
        <taxon>Bacteria</taxon>
        <taxon>Bacillati</taxon>
        <taxon>Bacillota</taxon>
        <taxon>Bacilli</taxon>
        <taxon>Bacillales</taxon>
        <taxon>Paenibacillaceae</taxon>
        <taxon>Brevibacillus</taxon>
    </lineage>
</organism>
<comment type="caution">
    <text evidence="2">The sequence shown here is derived from an EMBL/GenBank/DDBJ whole genome shotgun (WGS) entry which is preliminary data.</text>
</comment>
<dbReference type="RefSeq" id="WP_104031935.1">
    <property type="nucleotide sequence ID" value="NZ_PRKQ01000012.1"/>
</dbReference>
<feature type="chain" id="PRO_5042999760" evidence="1">
    <location>
        <begin position="27"/>
        <end position="290"/>
    </location>
</feature>
<evidence type="ECO:0000313" key="3">
    <source>
        <dbReference type="Proteomes" id="UP000239759"/>
    </source>
</evidence>
<sequence>MKKSKVIKSLFALSATFILASPINYAGTVKAANAGIDGKLFAENILQLDEQELKEDATSLIKQIDGMTDEEFDKFIVTFKKEFKGTPDEAKQELSLLDIEYSTKKVDHASIASSKKAKHPSVSSSDLEAADLEFSITQSKRGKDSFYRLISTFGAKYAVFDHGSYDLVSIEWDPDVASYYDAVVGNEKRASLRDGSKRKQGIYMFNVYDYREDFDTYAAVYVEPKVKDKWLEYGSKYTHTYVTSGSGSSGQASFSFGKGNIGTSLSYSINPSSNESSWEKWDDGAVKVKY</sequence>
<feature type="signal peptide" evidence="1">
    <location>
        <begin position="1"/>
        <end position="26"/>
    </location>
</feature>
<evidence type="ECO:0000313" key="2">
    <source>
        <dbReference type="EMBL" id="PPB02424.1"/>
    </source>
</evidence>